<dbReference type="Proteomes" id="UP000276133">
    <property type="component" value="Unassembled WGS sequence"/>
</dbReference>
<dbReference type="AlphaFoldDB" id="A0A3M7RT23"/>
<dbReference type="EMBL" id="REGN01002707">
    <property type="protein sequence ID" value="RNA26609.1"/>
    <property type="molecule type" value="Genomic_DNA"/>
</dbReference>
<protein>
    <submittedName>
        <fullName evidence="1">Uncharacterized protein</fullName>
    </submittedName>
</protein>
<accession>A0A3M7RT23</accession>
<gene>
    <name evidence="1" type="ORF">BpHYR1_041149</name>
</gene>
<comment type="caution">
    <text evidence="1">The sequence shown here is derived from an EMBL/GenBank/DDBJ whole genome shotgun (WGS) entry which is preliminary data.</text>
</comment>
<sequence length="152" mass="16976">MKYNFYLHVILLKWFCEVQYKRTEDSNGGTFKGALTYHTECIENLKNWTILNFKSNFLESCLKFLKTTTRIASEVLSTNISIILFFIDPPTSSAIALTLSPPSQSLTLKRVNIGIIFGSTATCKSPLPTKASLRVEPRTPLAGMCPCTSSLE</sequence>
<evidence type="ECO:0000313" key="1">
    <source>
        <dbReference type="EMBL" id="RNA26609.1"/>
    </source>
</evidence>
<proteinExistence type="predicted"/>
<name>A0A3M7RT23_BRAPC</name>
<reference evidence="1 2" key="1">
    <citation type="journal article" date="2018" name="Sci. Rep.">
        <title>Genomic signatures of local adaptation to the degree of environmental predictability in rotifers.</title>
        <authorList>
            <person name="Franch-Gras L."/>
            <person name="Hahn C."/>
            <person name="Garcia-Roger E.M."/>
            <person name="Carmona M.J."/>
            <person name="Serra M."/>
            <person name="Gomez A."/>
        </authorList>
    </citation>
    <scope>NUCLEOTIDE SEQUENCE [LARGE SCALE GENOMIC DNA]</scope>
    <source>
        <strain evidence="1">HYR1</strain>
    </source>
</reference>
<evidence type="ECO:0000313" key="2">
    <source>
        <dbReference type="Proteomes" id="UP000276133"/>
    </source>
</evidence>
<keyword evidence="2" id="KW-1185">Reference proteome</keyword>
<organism evidence="1 2">
    <name type="scientific">Brachionus plicatilis</name>
    <name type="common">Marine rotifer</name>
    <name type="synonym">Brachionus muelleri</name>
    <dbReference type="NCBI Taxonomy" id="10195"/>
    <lineage>
        <taxon>Eukaryota</taxon>
        <taxon>Metazoa</taxon>
        <taxon>Spiralia</taxon>
        <taxon>Gnathifera</taxon>
        <taxon>Rotifera</taxon>
        <taxon>Eurotatoria</taxon>
        <taxon>Monogononta</taxon>
        <taxon>Pseudotrocha</taxon>
        <taxon>Ploima</taxon>
        <taxon>Brachionidae</taxon>
        <taxon>Brachionus</taxon>
    </lineage>
</organism>